<comment type="caution">
    <text evidence="1">The sequence shown here is derived from an EMBL/GenBank/DDBJ whole genome shotgun (WGS) entry which is preliminary data.</text>
</comment>
<dbReference type="AlphaFoldDB" id="A0ABD4LMN1"/>
<sequence length="74" mass="9068">MDNELKKMAKDLVWIQDKLKEDTLYEWDRDELVKQADKIRMDVVLKGYSVDLFVQYMEEYPTLSVDEYMKWIKN</sequence>
<name>A0ABD4LMN1_BACCE</name>
<reference evidence="1 2" key="1">
    <citation type="submission" date="2020-12" db="EMBL/GenBank/DDBJ databases">
        <title>Genome assembly for a thermostable protease producing Bacillus cereus MAKP1 strain isolated from chicken gut.</title>
        <authorList>
            <person name="Malaviya A."/>
        </authorList>
    </citation>
    <scope>NUCLEOTIDE SEQUENCE [LARGE SCALE GENOMIC DNA]</scope>
    <source>
        <strain evidence="1 2">MAKP1</strain>
    </source>
</reference>
<gene>
    <name evidence="1" type="ORF">JCR31_28000</name>
</gene>
<organism evidence="1 2">
    <name type="scientific">Bacillus cereus</name>
    <dbReference type="NCBI Taxonomy" id="1396"/>
    <lineage>
        <taxon>Bacteria</taxon>
        <taxon>Bacillati</taxon>
        <taxon>Bacillota</taxon>
        <taxon>Bacilli</taxon>
        <taxon>Bacillales</taxon>
        <taxon>Bacillaceae</taxon>
        <taxon>Bacillus</taxon>
        <taxon>Bacillus cereus group</taxon>
    </lineage>
</organism>
<evidence type="ECO:0000313" key="2">
    <source>
        <dbReference type="Proteomes" id="UP000613452"/>
    </source>
</evidence>
<evidence type="ECO:0000313" key="1">
    <source>
        <dbReference type="EMBL" id="MBK1611688.1"/>
    </source>
</evidence>
<dbReference type="Proteomes" id="UP000613452">
    <property type="component" value="Unassembled WGS sequence"/>
</dbReference>
<protein>
    <submittedName>
        <fullName evidence="1">Uncharacterized protein</fullName>
    </submittedName>
</protein>
<accession>A0ABD4LMN1</accession>
<proteinExistence type="predicted"/>
<dbReference type="RefSeq" id="WP_200152529.1">
    <property type="nucleotide sequence ID" value="NZ_JAEFBZ010000007.1"/>
</dbReference>
<dbReference type="EMBL" id="JAEFBZ010000007">
    <property type="protein sequence ID" value="MBK1611688.1"/>
    <property type="molecule type" value="Genomic_DNA"/>
</dbReference>